<sequence length="234" mass="26666">MWMILIPLLLLIIALVTVNTINTIQKRKRKNRLKLRRLRHEADNLDEIVNGMEQTIPNPAIIRSINDELIERLEEMLPLAGDNSAGVQASLDNATQKSEHLAEMSSNSEFSYRKANDVEIARSQYYLNEAAQTLKKRCSIGKLPEVELRIYLTELSWADLMIDVQSLVAQGYKAKLRGNLPGNFAYYQTAQNKLMESTHPNSKRMRMIRDMSELLAGNTERPGADLIGEYFEAD</sequence>
<comment type="caution">
    <text evidence="1">The sequence shown here is derived from an EMBL/GenBank/DDBJ whole genome shotgun (WGS) entry which is preliminary data.</text>
</comment>
<name>A0A928V7E8_9GAMM</name>
<evidence type="ECO:0000313" key="2">
    <source>
        <dbReference type="Proteomes" id="UP000652567"/>
    </source>
</evidence>
<organism evidence="1 2">
    <name type="scientific">Cellvibrio polysaccharolyticus</name>
    <dbReference type="NCBI Taxonomy" id="2082724"/>
    <lineage>
        <taxon>Bacteria</taxon>
        <taxon>Pseudomonadati</taxon>
        <taxon>Pseudomonadota</taxon>
        <taxon>Gammaproteobacteria</taxon>
        <taxon>Cellvibrionales</taxon>
        <taxon>Cellvibrionaceae</taxon>
        <taxon>Cellvibrio</taxon>
    </lineage>
</organism>
<protein>
    <submittedName>
        <fullName evidence="1">Uncharacterized protein</fullName>
    </submittedName>
</protein>
<evidence type="ECO:0000313" key="1">
    <source>
        <dbReference type="EMBL" id="MBE8717454.1"/>
    </source>
</evidence>
<proteinExistence type="predicted"/>
<keyword evidence="2" id="KW-1185">Reference proteome</keyword>
<dbReference type="RefSeq" id="WP_193909321.1">
    <property type="nucleotide sequence ID" value="NZ_PRDL01000001.1"/>
</dbReference>
<dbReference type="Proteomes" id="UP000652567">
    <property type="component" value="Unassembled WGS sequence"/>
</dbReference>
<reference evidence="1" key="1">
    <citation type="submission" date="2018-07" db="EMBL/GenBank/DDBJ databases">
        <title>Genome assembly of strain Ka43.</title>
        <authorList>
            <person name="Kukolya J."/>
            <person name="Nagy I."/>
            <person name="Horvath B."/>
            <person name="Toth A."/>
        </authorList>
    </citation>
    <scope>NUCLEOTIDE SEQUENCE</scope>
    <source>
        <strain evidence="1">KB43</strain>
    </source>
</reference>
<dbReference type="AlphaFoldDB" id="A0A928V7E8"/>
<gene>
    <name evidence="1" type="ORF">C4F51_09655</name>
</gene>
<accession>A0A928V7E8</accession>
<dbReference type="EMBL" id="PRDL01000001">
    <property type="protein sequence ID" value="MBE8717454.1"/>
    <property type="molecule type" value="Genomic_DNA"/>
</dbReference>